<accession>A0ABZ2M4M5</accession>
<dbReference type="PANTHER" id="PTHR10584">
    <property type="entry name" value="SUGAR KINASE"/>
    <property type="match status" value="1"/>
</dbReference>
<keyword evidence="1" id="KW-0808">Transferase</keyword>
<dbReference type="PANTHER" id="PTHR10584:SF166">
    <property type="entry name" value="RIBOKINASE"/>
    <property type="match status" value="1"/>
</dbReference>
<dbReference type="SUPFAM" id="SSF53613">
    <property type="entry name" value="Ribokinase-like"/>
    <property type="match status" value="1"/>
</dbReference>
<organism evidence="4 5">
    <name type="scientific">Pendulispora albinea</name>
    <dbReference type="NCBI Taxonomy" id="2741071"/>
    <lineage>
        <taxon>Bacteria</taxon>
        <taxon>Pseudomonadati</taxon>
        <taxon>Myxococcota</taxon>
        <taxon>Myxococcia</taxon>
        <taxon>Myxococcales</taxon>
        <taxon>Sorangiineae</taxon>
        <taxon>Pendulisporaceae</taxon>
        <taxon>Pendulispora</taxon>
    </lineage>
</organism>
<dbReference type="PROSITE" id="PS00584">
    <property type="entry name" value="PFKB_KINASES_2"/>
    <property type="match status" value="1"/>
</dbReference>
<feature type="domain" description="Carbohydrate kinase PfkB" evidence="3">
    <location>
        <begin position="22"/>
        <end position="281"/>
    </location>
</feature>
<keyword evidence="2 4" id="KW-0418">Kinase</keyword>
<evidence type="ECO:0000259" key="3">
    <source>
        <dbReference type="Pfam" id="PF00294"/>
    </source>
</evidence>
<dbReference type="InterPro" id="IPR029056">
    <property type="entry name" value="Ribokinase-like"/>
</dbReference>
<sequence length="317" mass="34834">MISSQSLLIVGSLAFDSLEMPYGTFEYVVGGSTSFASIAGSLLTRGVRIVGVVGEDFPEDYLASLRGRSIDTVGVERVPGKSFFWRGRYSADLNTRETLDTQLNVFANFQPKIPASHRATPYLLLGNIHPQLQIDVLDQMEKPEFIAVDTMNYWISSEPETLAKLLKRTDLLIINDEEARQLSGIQNISRAAQDIRKRGPSHLIIKRGEFGALLFDDAGTFFCPGFPLEEVRDPTGAGDTFAGGLLGYVARHADTSPLTLRRAMFFGSALASFCVEGVGTTRIGEVTRAELDARIQSFVRLVDYGANLTLPVEEESR</sequence>
<dbReference type="InterPro" id="IPR011611">
    <property type="entry name" value="PfkB_dom"/>
</dbReference>
<dbReference type="Gene3D" id="3.40.1190.20">
    <property type="match status" value="1"/>
</dbReference>
<reference evidence="4 5" key="1">
    <citation type="submission" date="2021-12" db="EMBL/GenBank/DDBJ databases">
        <title>Discovery of the Pendulisporaceae a myxobacterial family with distinct sporulation behavior and unique specialized metabolism.</title>
        <authorList>
            <person name="Garcia R."/>
            <person name="Popoff A."/>
            <person name="Bader C.D."/>
            <person name="Loehr J."/>
            <person name="Walesch S."/>
            <person name="Walt C."/>
            <person name="Boldt J."/>
            <person name="Bunk B."/>
            <person name="Haeckl F.J.F.P.J."/>
            <person name="Gunesch A.P."/>
            <person name="Birkelbach J."/>
            <person name="Nuebel U."/>
            <person name="Pietschmann T."/>
            <person name="Bach T."/>
            <person name="Mueller R."/>
        </authorList>
    </citation>
    <scope>NUCLEOTIDE SEQUENCE [LARGE SCALE GENOMIC DNA]</scope>
    <source>
        <strain evidence="4 5">MSr11954</strain>
    </source>
</reference>
<evidence type="ECO:0000256" key="1">
    <source>
        <dbReference type="ARBA" id="ARBA00022679"/>
    </source>
</evidence>
<dbReference type="Pfam" id="PF00294">
    <property type="entry name" value="PfkB"/>
    <property type="match status" value="1"/>
</dbReference>
<gene>
    <name evidence="4" type="ORF">LZC94_11620</name>
</gene>
<dbReference type="GO" id="GO:0016301">
    <property type="term" value="F:kinase activity"/>
    <property type="evidence" value="ECO:0007669"/>
    <property type="project" value="UniProtKB-KW"/>
</dbReference>
<evidence type="ECO:0000313" key="5">
    <source>
        <dbReference type="Proteomes" id="UP001370348"/>
    </source>
</evidence>
<protein>
    <submittedName>
        <fullName evidence="4">PfkB family carbohydrate kinase</fullName>
    </submittedName>
</protein>
<dbReference type="Proteomes" id="UP001370348">
    <property type="component" value="Chromosome"/>
</dbReference>
<evidence type="ECO:0000313" key="4">
    <source>
        <dbReference type="EMBL" id="WXB17900.1"/>
    </source>
</evidence>
<dbReference type="RefSeq" id="WP_394827542.1">
    <property type="nucleotide sequence ID" value="NZ_CP089984.1"/>
</dbReference>
<keyword evidence="5" id="KW-1185">Reference proteome</keyword>
<name>A0ABZ2M4M5_9BACT</name>
<dbReference type="InterPro" id="IPR002173">
    <property type="entry name" value="Carboh/pur_kinase_PfkB_CS"/>
</dbReference>
<evidence type="ECO:0000256" key="2">
    <source>
        <dbReference type="ARBA" id="ARBA00022777"/>
    </source>
</evidence>
<dbReference type="EMBL" id="CP089984">
    <property type="protein sequence ID" value="WXB17900.1"/>
    <property type="molecule type" value="Genomic_DNA"/>
</dbReference>
<proteinExistence type="predicted"/>